<accession>A0A6J6TRU0</accession>
<name>A0A6J6TRU0_9ZZZZ</name>
<gene>
    <name evidence="6" type="ORF">UFOPK2827_00493</name>
</gene>
<reference evidence="6" key="1">
    <citation type="submission" date="2020-05" db="EMBL/GenBank/DDBJ databases">
        <authorList>
            <person name="Chiriac C."/>
            <person name="Salcher M."/>
            <person name="Ghai R."/>
            <person name="Kavagutti S V."/>
        </authorList>
    </citation>
    <scope>NUCLEOTIDE SEQUENCE</scope>
</reference>
<dbReference type="PANTHER" id="PTHR23427:SF2">
    <property type="entry name" value="SURFEIT LOCUS PROTEIN 1"/>
    <property type="match status" value="1"/>
</dbReference>
<dbReference type="CDD" id="cd06662">
    <property type="entry name" value="SURF1"/>
    <property type="match status" value="1"/>
</dbReference>
<keyword evidence="2 5" id="KW-0812">Transmembrane</keyword>
<proteinExistence type="predicted"/>
<evidence type="ECO:0000313" key="6">
    <source>
        <dbReference type="EMBL" id="CAB4749818.1"/>
    </source>
</evidence>
<keyword evidence="4 5" id="KW-0472">Membrane</keyword>
<keyword evidence="3 5" id="KW-1133">Transmembrane helix</keyword>
<evidence type="ECO:0000256" key="4">
    <source>
        <dbReference type="ARBA" id="ARBA00023136"/>
    </source>
</evidence>
<dbReference type="InterPro" id="IPR002994">
    <property type="entry name" value="Surf1/Shy1"/>
</dbReference>
<comment type="subcellular location">
    <subcellularLocation>
        <location evidence="1">Membrane</location>
    </subcellularLocation>
</comment>
<dbReference type="PANTHER" id="PTHR23427">
    <property type="entry name" value="SURFEIT LOCUS PROTEIN"/>
    <property type="match status" value="1"/>
</dbReference>
<evidence type="ECO:0000256" key="5">
    <source>
        <dbReference type="SAM" id="Phobius"/>
    </source>
</evidence>
<organism evidence="6">
    <name type="scientific">freshwater metagenome</name>
    <dbReference type="NCBI Taxonomy" id="449393"/>
    <lineage>
        <taxon>unclassified sequences</taxon>
        <taxon>metagenomes</taxon>
        <taxon>ecological metagenomes</taxon>
    </lineage>
</organism>
<dbReference type="GO" id="GO:0016020">
    <property type="term" value="C:membrane"/>
    <property type="evidence" value="ECO:0007669"/>
    <property type="project" value="UniProtKB-SubCell"/>
</dbReference>
<sequence length="239" mass="26472">MSKKKEELPLLKSLVALLLIALCLWAAQWQFNRGLDRQARNDAIEENTARTAAPLAALVSDVAVHEWQTTTITGLFDTTQQILLRNRYFEGVYGFQLLTRFETQDGKSFWVDCGWIKAGPNALTPPVIPELPANQVTIEGRLRLDSSLPRGAFFALPSDGSNGLISQANAQSQSQVSENFYIDLLRGNDPALTPAVAAELPELSDGPHMAYALQWVFFGGLVVYGRILIRRDVLSDKEL</sequence>
<dbReference type="InterPro" id="IPR045214">
    <property type="entry name" value="Surf1/Surf4"/>
</dbReference>
<dbReference type="Pfam" id="PF02104">
    <property type="entry name" value="SURF1"/>
    <property type="match status" value="1"/>
</dbReference>
<feature type="transmembrane region" description="Helical" evidence="5">
    <location>
        <begin position="209"/>
        <end position="229"/>
    </location>
</feature>
<dbReference type="AlphaFoldDB" id="A0A6J6TRU0"/>
<dbReference type="PROSITE" id="PS50895">
    <property type="entry name" value="SURF1"/>
    <property type="match status" value="1"/>
</dbReference>
<evidence type="ECO:0000256" key="3">
    <source>
        <dbReference type="ARBA" id="ARBA00022989"/>
    </source>
</evidence>
<dbReference type="EMBL" id="CAEZZE010000067">
    <property type="protein sequence ID" value="CAB4749818.1"/>
    <property type="molecule type" value="Genomic_DNA"/>
</dbReference>
<evidence type="ECO:0000256" key="2">
    <source>
        <dbReference type="ARBA" id="ARBA00022692"/>
    </source>
</evidence>
<evidence type="ECO:0000256" key="1">
    <source>
        <dbReference type="ARBA" id="ARBA00004370"/>
    </source>
</evidence>
<protein>
    <submittedName>
        <fullName evidence="6">Unannotated protein</fullName>
    </submittedName>
</protein>